<keyword evidence="3" id="KW-1185">Reference proteome</keyword>
<dbReference type="OrthoDB" id="2375596at2759"/>
<organism evidence="2 3">
    <name type="scientific">Dentiscutata erythropus</name>
    <dbReference type="NCBI Taxonomy" id="1348616"/>
    <lineage>
        <taxon>Eukaryota</taxon>
        <taxon>Fungi</taxon>
        <taxon>Fungi incertae sedis</taxon>
        <taxon>Mucoromycota</taxon>
        <taxon>Glomeromycotina</taxon>
        <taxon>Glomeromycetes</taxon>
        <taxon>Diversisporales</taxon>
        <taxon>Gigasporaceae</taxon>
        <taxon>Dentiscutata</taxon>
    </lineage>
</organism>
<feature type="transmembrane region" description="Helical" evidence="1">
    <location>
        <begin position="46"/>
        <end position="66"/>
    </location>
</feature>
<protein>
    <submittedName>
        <fullName evidence="2">23075_t:CDS:1</fullName>
    </submittedName>
</protein>
<feature type="transmembrane region" description="Helical" evidence="1">
    <location>
        <begin position="345"/>
        <end position="366"/>
    </location>
</feature>
<reference evidence="2" key="1">
    <citation type="submission" date="2021-06" db="EMBL/GenBank/DDBJ databases">
        <authorList>
            <person name="Kallberg Y."/>
            <person name="Tangrot J."/>
            <person name="Rosling A."/>
        </authorList>
    </citation>
    <scope>NUCLEOTIDE SEQUENCE</scope>
    <source>
        <strain evidence="2">MA453B</strain>
    </source>
</reference>
<keyword evidence="1" id="KW-0472">Membrane</keyword>
<comment type="caution">
    <text evidence="2">The sequence shown here is derived from an EMBL/GenBank/DDBJ whole genome shotgun (WGS) entry which is preliminary data.</text>
</comment>
<accession>A0A9N9HZT5</accession>
<keyword evidence="1" id="KW-0812">Transmembrane</keyword>
<feature type="transmembrane region" description="Helical" evidence="1">
    <location>
        <begin position="124"/>
        <end position="148"/>
    </location>
</feature>
<dbReference type="AlphaFoldDB" id="A0A9N9HZT5"/>
<proteinExistence type="predicted"/>
<dbReference type="Proteomes" id="UP000789405">
    <property type="component" value="Unassembled WGS sequence"/>
</dbReference>
<sequence length="372" mass="43638">MIYPCILFTTLLVAELFHIVAHLKVLFSIPLPGGQYTAQQLWNRYIYFWVDLLTVLISYIMLNLMFVKWETSMTPMIQKQDKNLYYDFMEIDIIKKGFELFDYVQSTICEEWSCIRLNENEMTFFYLITSILFVGHVALHLFYICGWFTGYSDILKSLHHYRETMPMQENNTTDEEVYTRETIVSTDHITRNNIYELFNRTSSNVSNLTSNEEEITGLNDKKFQDDYYFHDELKKVDKFKHFTPSLGDDATASQLLDLLREKTQSTIAGDDDFSPTQFTQFTTDDQECFKEYATSTSSQDSSAAVSEVEQPQSSNVYFGGRYVEKVLIWSAAQGWEAKKRTPWHWIHTIGTVFDILVHTVFIMWHVKVLHSL</sequence>
<keyword evidence="1" id="KW-1133">Transmembrane helix</keyword>
<dbReference type="EMBL" id="CAJVPY010010048">
    <property type="protein sequence ID" value="CAG8714902.1"/>
    <property type="molecule type" value="Genomic_DNA"/>
</dbReference>
<evidence type="ECO:0000313" key="3">
    <source>
        <dbReference type="Proteomes" id="UP000789405"/>
    </source>
</evidence>
<evidence type="ECO:0000313" key="2">
    <source>
        <dbReference type="EMBL" id="CAG8714902.1"/>
    </source>
</evidence>
<evidence type="ECO:0000256" key="1">
    <source>
        <dbReference type="SAM" id="Phobius"/>
    </source>
</evidence>
<gene>
    <name evidence="2" type="ORF">DERYTH_LOCUS13862</name>
</gene>
<name>A0A9N9HZT5_9GLOM</name>